<keyword evidence="3" id="KW-1185">Reference proteome</keyword>
<evidence type="ECO:0000313" key="3">
    <source>
        <dbReference type="Proteomes" id="UP000053237"/>
    </source>
</evidence>
<feature type="signal peptide" evidence="1">
    <location>
        <begin position="1"/>
        <end position="18"/>
    </location>
</feature>
<evidence type="ECO:0000256" key="1">
    <source>
        <dbReference type="SAM" id="SignalP"/>
    </source>
</evidence>
<name>A0A024FXH2_9STRA</name>
<dbReference type="Proteomes" id="UP000053237">
    <property type="component" value="Unassembled WGS sequence"/>
</dbReference>
<evidence type="ECO:0000313" key="2">
    <source>
        <dbReference type="EMBL" id="CCI11726.1"/>
    </source>
</evidence>
<proteinExistence type="predicted"/>
<protein>
    <submittedName>
        <fullName evidence="2">Uncharacterized protein</fullName>
    </submittedName>
</protein>
<dbReference type="InParanoid" id="A0A024FXH2"/>
<gene>
    <name evidence="2" type="ORF">BN9_133690</name>
</gene>
<accession>A0A024FXH2</accession>
<organism evidence="2 3">
    <name type="scientific">Albugo candida</name>
    <dbReference type="NCBI Taxonomy" id="65357"/>
    <lineage>
        <taxon>Eukaryota</taxon>
        <taxon>Sar</taxon>
        <taxon>Stramenopiles</taxon>
        <taxon>Oomycota</taxon>
        <taxon>Peronosporomycetes</taxon>
        <taxon>Albuginales</taxon>
        <taxon>Albuginaceae</taxon>
        <taxon>Albugo</taxon>
    </lineage>
</organism>
<reference evidence="2 3" key="1">
    <citation type="submission" date="2012-05" db="EMBL/GenBank/DDBJ databases">
        <title>Recombination and specialization in a pathogen metapopulation.</title>
        <authorList>
            <person name="Gardiner A."/>
            <person name="Kemen E."/>
            <person name="Schultz-Larsen T."/>
            <person name="MacLean D."/>
            <person name="Van Oosterhout C."/>
            <person name="Jones J.D.G."/>
        </authorList>
    </citation>
    <scope>NUCLEOTIDE SEQUENCE [LARGE SCALE GENOMIC DNA]</scope>
    <source>
        <strain evidence="2 3">Ac Nc2</strain>
    </source>
</reference>
<dbReference type="EMBL" id="CAIX01001747">
    <property type="protein sequence ID" value="CCI11726.1"/>
    <property type="molecule type" value="Genomic_DNA"/>
</dbReference>
<feature type="chain" id="PRO_5001531979" evidence="1">
    <location>
        <begin position="19"/>
        <end position="123"/>
    </location>
</feature>
<sequence>MLLATTYILVFALQYSIGLEVPVCVTSLKLLGDLHILIKIPVKLSNPNAEETFFGLTSNDITEASTIANTYKGVELQMNMIRAGYSLKPLGATLLFEEASIYRSRSFIGEIEKRIGGDGKYNP</sequence>
<dbReference type="AlphaFoldDB" id="A0A024FXH2"/>
<keyword evidence="1" id="KW-0732">Signal</keyword>
<comment type="caution">
    <text evidence="2">The sequence shown here is derived from an EMBL/GenBank/DDBJ whole genome shotgun (WGS) entry which is preliminary data.</text>
</comment>